<evidence type="ECO:0000313" key="1">
    <source>
        <dbReference type="EMBL" id="PWA41323.1"/>
    </source>
</evidence>
<gene>
    <name evidence="1" type="ORF">CTI12_AA556710</name>
</gene>
<reference evidence="1 2" key="1">
    <citation type="journal article" date="2018" name="Mol. Plant">
        <title>The genome of Artemisia annua provides insight into the evolution of Asteraceae family and artemisinin biosynthesis.</title>
        <authorList>
            <person name="Shen Q."/>
            <person name="Zhang L."/>
            <person name="Liao Z."/>
            <person name="Wang S."/>
            <person name="Yan T."/>
            <person name="Shi P."/>
            <person name="Liu M."/>
            <person name="Fu X."/>
            <person name="Pan Q."/>
            <person name="Wang Y."/>
            <person name="Lv Z."/>
            <person name="Lu X."/>
            <person name="Zhang F."/>
            <person name="Jiang W."/>
            <person name="Ma Y."/>
            <person name="Chen M."/>
            <person name="Hao X."/>
            <person name="Li L."/>
            <person name="Tang Y."/>
            <person name="Lv G."/>
            <person name="Zhou Y."/>
            <person name="Sun X."/>
            <person name="Brodelius P.E."/>
            <person name="Rose J.K.C."/>
            <person name="Tang K."/>
        </authorList>
    </citation>
    <scope>NUCLEOTIDE SEQUENCE [LARGE SCALE GENOMIC DNA]</scope>
    <source>
        <strain evidence="2">cv. Huhao1</strain>
        <tissue evidence="1">Leaf</tissue>
    </source>
</reference>
<dbReference type="OrthoDB" id="665082at2759"/>
<proteinExistence type="predicted"/>
<dbReference type="Proteomes" id="UP000245207">
    <property type="component" value="Unassembled WGS sequence"/>
</dbReference>
<dbReference type="AlphaFoldDB" id="A0A2U1KX64"/>
<accession>A0A2U1KX64</accession>
<dbReference type="EMBL" id="PKPP01013161">
    <property type="protein sequence ID" value="PWA41323.1"/>
    <property type="molecule type" value="Genomic_DNA"/>
</dbReference>
<organism evidence="1 2">
    <name type="scientific">Artemisia annua</name>
    <name type="common">Sweet wormwood</name>
    <dbReference type="NCBI Taxonomy" id="35608"/>
    <lineage>
        <taxon>Eukaryota</taxon>
        <taxon>Viridiplantae</taxon>
        <taxon>Streptophyta</taxon>
        <taxon>Embryophyta</taxon>
        <taxon>Tracheophyta</taxon>
        <taxon>Spermatophyta</taxon>
        <taxon>Magnoliopsida</taxon>
        <taxon>eudicotyledons</taxon>
        <taxon>Gunneridae</taxon>
        <taxon>Pentapetalae</taxon>
        <taxon>asterids</taxon>
        <taxon>campanulids</taxon>
        <taxon>Asterales</taxon>
        <taxon>Asteraceae</taxon>
        <taxon>Asteroideae</taxon>
        <taxon>Anthemideae</taxon>
        <taxon>Artemisiinae</taxon>
        <taxon>Artemisia</taxon>
    </lineage>
</organism>
<comment type="caution">
    <text evidence="1">The sequence shown here is derived from an EMBL/GenBank/DDBJ whole genome shotgun (WGS) entry which is preliminary data.</text>
</comment>
<evidence type="ECO:0000313" key="2">
    <source>
        <dbReference type="Proteomes" id="UP000245207"/>
    </source>
</evidence>
<name>A0A2U1KX64_ARTAN</name>
<keyword evidence="2" id="KW-1185">Reference proteome</keyword>
<sequence length="61" mass="6530">MSASTLAPVRRALGRASPPRLVPERGQVLRNVIRAVFSCLCCKGARQRVGVSRRSATVAPV</sequence>
<protein>
    <submittedName>
        <fullName evidence="1">Uncharacterized protein</fullName>
    </submittedName>
</protein>